<dbReference type="Proteomes" id="UP001164250">
    <property type="component" value="Chromosome 15"/>
</dbReference>
<keyword evidence="2" id="KW-1185">Reference proteome</keyword>
<organism evidence="1 2">
    <name type="scientific">Pistacia atlantica</name>
    <dbReference type="NCBI Taxonomy" id="434234"/>
    <lineage>
        <taxon>Eukaryota</taxon>
        <taxon>Viridiplantae</taxon>
        <taxon>Streptophyta</taxon>
        <taxon>Embryophyta</taxon>
        <taxon>Tracheophyta</taxon>
        <taxon>Spermatophyta</taxon>
        <taxon>Magnoliopsida</taxon>
        <taxon>eudicotyledons</taxon>
        <taxon>Gunneridae</taxon>
        <taxon>Pentapetalae</taxon>
        <taxon>rosids</taxon>
        <taxon>malvids</taxon>
        <taxon>Sapindales</taxon>
        <taxon>Anacardiaceae</taxon>
        <taxon>Pistacia</taxon>
    </lineage>
</organism>
<gene>
    <name evidence="1" type="ORF">Patl1_34878</name>
</gene>
<accession>A0ACC0ZQX5</accession>
<reference evidence="2" key="1">
    <citation type="journal article" date="2023" name="G3 (Bethesda)">
        <title>Genome assembly and association tests identify interacting loci associated with vigor, precocity, and sex in interspecific pistachio rootstocks.</title>
        <authorList>
            <person name="Palmer W."/>
            <person name="Jacygrad E."/>
            <person name="Sagayaradj S."/>
            <person name="Cavanaugh K."/>
            <person name="Han R."/>
            <person name="Bertier L."/>
            <person name="Beede B."/>
            <person name="Kafkas S."/>
            <person name="Golino D."/>
            <person name="Preece J."/>
            <person name="Michelmore R."/>
        </authorList>
    </citation>
    <scope>NUCLEOTIDE SEQUENCE [LARGE SCALE GENOMIC DNA]</scope>
</reference>
<evidence type="ECO:0000313" key="2">
    <source>
        <dbReference type="Proteomes" id="UP001164250"/>
    </source>
</evidence>
<proteinExistence type="predicted"/>
<evidence type="ECO:0000313" key="1">
    <source>
        <dbReference type="EMBL" id="KAJ0075637.1"/>
    </source>
</evidence>
<protein>
    <submittedName>
        <fullName evidence="1">Uncharacterized protein</fullName>
    </submittedName>
</protein>
<comment type="caution">
    <text evidence="1">The sequence shown here is derived from an EMBL/GenBank/DDBJ whole genome shotgun (WGS) entry which is preliminary data.</text>
</comment>
<name>A0ACC0ZQX5_9ROSI</name>
<sequence length="13" mass="1496">MFMRIMGYLSSCG</sequence>
<dbReference type="EMBL" id="CM047910">
    <property type="protein sequence ID" value="KAJ0075637.1"/>
    <property type="molecule type" value="Genomic_DNA"/>
</dbReference>